<dbReference type="Gene3D" id="2.120.10.80">
    <property type="entry name" value="Kelch-type beta propeller"/>
    <property type="match status" value="1"/>
</dbReference>
<dbReference type="WBParaSite" id="MCU_012561-RA">
    <property type="protein sequence ID" value="MCU_012561-RA"/>
    <property type="gene ID" value="MCU_012561"/>
</dbReference>
<dbReference type="AlphaFoldDB" id="A0A5K3FWL1"/>
<reference evidence="1" key="1">
    <citation type="submission" date="2019-11" db="UniProtKB">
        <authorList>
            <consortium name="WormBaseParasite"/>
        </authorList>
    </citation>
    <scope>IDENTIFICATION</scope>
</reference>
<name>A0A5K3FWL1_MESCO</name>
<sequence length="76" mass="7645">MDVTVIALSGSIYLIGGRDKKNVEANGVDRVGAFDGRVSSVAAMTQARADCACAAASDQQLFVLGGIERGSGALAA</sequence>
<proteinExistence type="predicted"/>
<evidence type="ECO:0000313" key="1">
    <source>
        <dbReference type="WBParaSite" id="MCU_012561-RA"/>
    </source>
</evidence>
<organism evidence="1">
    <name type="scientific">Mesocestoides corti</name>
    <name type="common">Flatworm</name>
    <dbReference type="NCBI Taxonomy" id="53468"/>
    <lineage>
        <taxon>Eukaryota</taxon>
        <taxon>Metazoa</taxon>
        <taxon>Spiralia</taxon>
        <taxon>Lophotrochozoa</taxon>
        <taxon>Platyhelminthes</taxon>
        <taxon>Cestoda</taxon>
        <taxon>Eucestoda</taxon>
        <taxon>Cyclophyllidea</taxon>
        <taxon>Mesocestoididae</taxon>
        <taxon>Mesocestoides</taxon>
    </lineage>
</organism>
<accession>A0A5K3FWL1</accession>
<dbReference type="SUPFAM" id="SSF117281">
    <property type="entry name" value="Kelch motif"/>
    <property type="match status" value="1"/>
</dbReference>
<dbReference type="InterPro" id="IPR015915">
    <property type="entry name" value="Kelch-typ_b-propeller"/>
</dbReference>
<protein>
    <submittedName>
        <fullName evidence="1">Kelch repeat-containing protein</fullName>
    </submittedName>
</protein>